<dbReference type="InterPro" id="IPR002885">
    <property type="entry name" value="PPR_rpt"/>
</dbReference>
<feature type="repeat" description="PPR" evidence="2">
    <location>
        <begin position="354"/>
        <end position="388"/>
    </location>
</feature>
<evidence type="ECO:0000256" key="1">
    <source>
        <dbReference type="ARBA" id="ARBA00022737"/>
    </source>
</evidence>
<accession>A0A443PLT3</accession>
<feature type="compositionally biased region" description="Basic and acidic residues" evidence="3">
    <location>
        <begin position="1"/>
        <end position="14"/>
    </location>
</feature>
<dbReference type="Pfam" id="PF12854">
    <property type="entry name" value="PPR_1"/>
    <property type="match status" value="1"/>
</dbReference>
<organism evidence="4 5">
    <name type="scientific">Cinnamomum micranthum f. kanehirae</name>
    <dbReference type="NCBI Taxonomy" id="337451"/>
    <lineage>
        <taxon>Eukaryota</taxon>
        <taxon>Viridiplantae</taxon>
        <taxon>Streptophyta</taxon>
        <taxon>Embryophyta</taxon>
        <taxon>Tracheophyta</taxon>
        <taxon>Spermatophyta</taxon>
        <taxon>Magnoliopsida</taxon>
        <taxon>Magnoliidae</taxon>
        <taxon>Laurales</taxon>
        <taxon>Lauraceae</taxon>
        <taxon>Cinnamomum</taxon>
    </lineage>
</organism>
<proteinExistence type="predicted"/>
<dbReference type="InterPro" id="IPR011990">
    <property type="entry name" value="TPR-like_helical_dom_sf"/>
</dbReference>
<sequence>MSFHREGEKKEAGGGRRGATSGAGASVDGTKRFFFPYRLHSYECSSSRPFPDYSPKKPTIRDSDFVHQISTSIKQRRLEPLPRVLKPFELHFKPDHFIWVLAKIRNDFSLVLGFFDWARARKKISLEAQCIVAHISIAYKHPETAHSLIRDLLMGRNLDKFSVRHFIEQVIYTYKDWGPDPLIYDIVFQVLVRAWMVDEARSFFHRMLNYGVIIDVHSCNFLLTHLSSSGIGNALKVFGEFSESGLCWNTASYNIIIHGLCMVDRVKETHTLLVEMESKGYLPDGITFSTVIDGYCRVAELQTALDLVEEMSVKGLNPNAFVYNSIIVFLCKKNEVVDAEKVLRQMISNKIGPDNVVYTTLIDGFCKIGNLPDAFRLMDEMRSLGLFPDTITYTALIGGLCQSGKIDEAVRIFQEMGLKGLAVDEIA</sequence>
<feature type="repeat" description="PPR" evidence="2">
    <location>
        <begin position="249"/>
        <end position="283"/>
    </location>
</feature>
<dbReference type="AlphaFoldDB" id="A0A443PLT3"/>
<dbReference type="Gene3D" id="1.25.40.10">
    <property type="entry name" value="Tetratricopeptide repeat domain"/>
    <property type="match status" value="3"/>
</dbReference>
<evidence type="ECO:0000256" key="2">
    <source>
        <dbReference type="PROSITE-ProRule" id="PRU00708"/>
    </source>
</evidence>
<dbReference type="PANTHER" id="PTHR47932:SF63">
    <property type="entry name" value="OS08G0290000 PROTEIN"/>
    <property type="match status" value="1"/>
</dbReference>
<feature type="repeat" description="PPR" evidence="2">
    <location>
        <begin position="284"/>
        <end position="318"/>
    </location>
</feature>
<dbReference type="EMBL" id="QPKB01000009">
    <property type="protein sequence ID" value="RWR91705.1"/>
    <property type="molecule type" value="Genomic_DNA"/>
</dbReference>
<dbReference type="PROSITE" id="PS51375">
    <property type="entry name" value="PPR"/>
    <property type="match status" value="6"/>
</dbReference>
<dbReference type="PANTHER" id="PTHR47932">
    <property type="entry name" value="ATPASE EXPRESSION PROTEIN 3"/>
    <property type="match status" value="1"/>
</dbReference>
<name>A0A443PLT3_9MAGN</name>
<feature type="repeat" description="PPR" evidence="2">
    <location>
        <begin position="180"/>
        <end position="214"/>
    </location>
</feature>
<dbReference type="Pfam" id="PF13041">
    <property type="entry name" value="PPR_2"/>
    <property type="match status" value="2"/>
</dbReference>
<gene>
    <name evidence="4" type="ORF">CKAN_02087200</name>
</gene>
<keyword evidence="1" id="KW-0677">Repeat</keyword>
<dbReference type="Proteomes" id="UP000283530">
    <property type="component" value="Unassembled WGS sequence"/>
</dbReference>
<dbReference type="STRING" id="337451.A0A443PLT3"/>
<feature type="repeat" description="PPR" evidence="2">
    <location>
        <begin position="389"/>
        <end position="423"/>
    </location>
</feature>
<feature type="repeat" description="PPR" evidence="2">
    <location>
        <begin position="319"/>
        <end position="353"/>
    </location>
</feature>
<comment type="caution">
    <text evidence="4">The sequence shown here is derived from an EMBL/GenBank/DDBJ whole genome shotgun (WGS) entry which is preliminary data.</text>
</comment>
<reference evidence="4 5" key="1">
    <citation type="journal article" date="2019" name="Nat. Plants">
        <title>Stout camphor tree genome fills gaps in understanding of flowering plant genome evolution.</title>
        <authorList>
            <person name="Chaw S.M."/>
            <person name="Liu Y.C."/>
            <person name="Wu Y.W."/>
            <person name="Wang H.Y."/>
            <person name="Lin C.I."/>
            <person name="Wu C.S."/>
            <person name="Ke H.M."/>
            <person name="Chang L.Y."/>
            <person name="Hsu C.Y."/>
            <person name="Yang H.T."/>
            <person name="Sudianto E."/>
            <person name="Hsu M.H."/>
            <person name="Wu K.P."/>
            <person name="Wang L.N."/>
            <person name="Leebens-Mack J.H."/>
            <person name="Tsai I.J."/>
        </authorList>
    </citation>
    <scope>NUCLEOTIDE SEQUENCE [LARGE SCALE GENOMIC DNA]</scope>
    <source>
        <strain evidence="5">cv. Chaw 1501</strain>
        <tissue evidence="4">Young leaves</tissue>
    </source>
</reference>
<dbReference type="GO" id="GO:0003729">
    <property type="term" value="F:mRNA binding"/>
    <property type="evidence" value="ECO:0007669"/>
    <property type="project" value="TreeGrafter"/>
</dbReference>
<evidence type="ECO:0000313" key="5">
    <source>
        <dbReference type="Proteomes" id="UP000283530"/>
    </source>
</evidence>
<evidence type="ECO:0000256" key="3">
    <source>
        <dbReference type="SAM" id="MobiDB-lite"/>
    </source>
</evidence>
<dbReference type="NCBIfam" id="TIGR00756">
    <property type="entry name" value="PPR"/>
    <property type="match status" value="5"/>
</dbReference>
<protein>
    <submittedName>
        <fullName evidence="4">Pentatricopeptide repeat</fullName>
    </submittedName>
</protein>
<evidence type="ECO:0000313" key="4">
    <source>
        <dbReference type="EMBL" id="RWR91705.1"/>
    </source>
</evidence>
<dbReference type="Pfam" id="PF01535">
    <property type="entry name" value="PPR"/>
    <property type="match status" value="1"/>
</dbReference>
<keyword evidence="5" id="KW-1185">Reference proteome</keyword>
<dbReference type="OrthoDB" id="185373at2759"/>
<feature type="region of interest" description="Disordered" evidence="3">
    <location>
        <begin position="1"/>
        <end position="24"/>
    </location>
</feature>